<organism evidence="3 4">
    <name type="scientific">Chitinophaga defluvii</name>
    <dbReference type="NCBI Taxonomy" id="3163343"/>
    <lineage>
        <taxon>Bacteria</taxon>
        <taxon>Pseudomonadati</taxon>
        <taxon>Bacteroidota</taxon>
        <taxon>Chitinophagia</taxon>
        <taxon>Chitinophagales</taxon>
        <taxon>Chitinophagaceae</taxon>
        <taxon>Chitinophaga</taxon>
    </lineage>
</organism>
<evidence type="ECO:0008006" key="5">
    <source>
        <dbReference type="Google" id="ProtNLM"/>
    </source>
</evidence>
<accession>A0ABV2T0G4</accession>
<keyword evidence="4" id="KW-1185">Reference proteome</keyword>
<reference evidence="3 4" key="1">
    <citation type="submission" date="2024-06" db="EMBL/GenBank/DDBJ databases">
        <title>Chitinophaga defluvii sp. nov., isolated from municipal sewage.</title>
        <authorList>
            <person name="Zhang L."/>
        </authorList>
    </citation>
    <scope>NUCLEOTIDE SEQUENCE [LARGE SCALE GENOMIC DNA]</scope>
    <source>
        <strain evidence="3 4">H8</strain>
    </source>
</reference>
<name>A0ABV2T0G4_9BACT</name>
<gene>
    <name evidence="3" type="ORF">ABR189_04070</name>
</gene>
<feature type="transmembrane region" description="Helical" evidence="2">
    <location>
        <begin position="20"/>
        <end position="41"/>
    </location>
</feature>
<feature type="region of interest" description="Disordered" evidence="1">
    <location>
        <begin position="111"/>
        <end position="150"/>
    </location>
</feature>
<proteinExistence type="predicted"/>
<keyword evidence="2" id="KW-1133">Transmembrane helix</keyword>
<comment type="caution">
    <text evidence="3">The sequence shown here is derived from an EMBL/GenBank/DDBJ whole genome shotgun (WGS) entry which is preliminary data.</text>
</comment>
<protein>
    <recommendedName>
        <fullName evidence="5">Beta-barrel assembly machine subunit BamF</fullName>
    </recommendedName>
</protein>
<dbReference type="RefSeq" id="WP_354659167.1">
    <property type="nucleotide sequence ID" value="NZ_JBEXAC010000001.1"/>
</dbReference>
<keyword evidence="2" id="KW-0812">Transmembrane</keyword>
<evidence type="ECO:0000313" key="3">
    <source>
        <dbReference type="EMBL" id="MET6996525.1"/>
    </source>
</evidence>
<dbReference type="PROSITE" id="PS51257">
    <property type="entry name" value="PROKAR_LIPOPROTEIN"/>
    <property type="match status" value="1"/>
</dbReference>
<dbReference type="EMBL" id="JBEXAC010000001">
    <property type="protein sequence ID" value="MET6996525.1"/>
    <property type="molecule type" value="Genomic_DNA"/>
</dbReference>
<evidence type="ECO:0000256" key="1">
    <source>
        <dbReference type="SAM" id="MobiDB-lite"/>
    </source>
</evidence>
<keyword evidence="2" id="KW-0472">Membrane</keyword>
<feature type="region of interest" description="Disordered" evidence="1">
    <location>
        <begin position="81"/>
        <end position="100"/>
    </location>
</feature>
<sequence length="150" mass="16160">MFPLQRLSVSQPGRVRQRVLLNISAIVVITLGGCASSSGVYKPPRLGAEYRFEDGLKRQKHPQNLFSKKMQKDLEKQGKISAVVRDAPPPPPGMTKGVKGTDTLHTLQHAAMPDSLQTSSKDTLGGSIPLPATDTLQPATPKDTLVQVPV</sequence>
<evidence type="ECO:0000313" key="4">
    <source>
        <dbReference type="Proteomes" id="UP001549749"/>
    </source>
</evidence>
<dbReference type="Proteomes" id="UP001549749">
    <property type="component" value="Unassembled WGS sequence"/>
</dbReference>
<evidence type="ECO:0000256" key="2">
    <source>
        <dbReference type="SAM" id="Phobius"/>
    </source>
</evidence>